<dbReference type="InterPro" id="IPR004988">
    <property type="entry name" value="DUF273"/>
</dbReference>
<dbReference type="Proteomes" id="UP000887572">
    <property type="component" value="Unplaced"/>
</dbReference>
<keyword evidence="1" id="KW-0472">Membrane</keyword>
<evidence type="ECO:0000313" key="3">
    <source>
        <dbReference type="WBParaSite" id="Gr19_v10_g2177.t1"/>
    </source>
</evidence>
<keyword evidence="1" id="KW-0812">Transmembrane</keyword>
<dbReference type="AlphaFoldDB" id="A0A914HNA8"/>
<keyword evidence="1" id="KW-1133">Transmembrane helix</keyword>
<evidence type="ECO:0000256" key="1">
    <source>
        <dbReference type="SAM" id="Phobius"/>
    </source>
</evidence>
<dbReference type="PANTHER" id="PTHR31562:SF2">
    <property type="entry name" value="NUCLEOTIDE-DIPHOSPHO-SUGAR TRANSFERASE"/>
    <property type="match status" value="1"/>
</dbReference>
<accession>A0A914HNA8</accession>
<keyword evidence="2" id="KW-1185">Reference proteome</keyword>
<feature type="transmembrane region" description="Helical" evidence="1">
    <location>
        <begin position="12"/>
        <end position="30"/>
    </location>
</feature>
<dbReference type="Pfam" id="PF03314">
    <property type="entry name" value="DUF273"/>
    <property type="match status" value="1"/>
</dbReference>
<sequence>MNRYAQICGLRKIYFYFLLLLNLSIFIVWYEEANYGSLINWYGNFYRHIVYRQIYANRSDLLDGHRLNISVVVVVNNGDQLQKEYTLAHRTVRCYCALHAYPLTVIDLDHWRYRDECPQQDFMFRRHCALAKWLSMSPSIQYALFVDADMGVINPNHLLEHFLANFEANLPRGSFDLIFYERIFNGEIMAGSYWAKNSRFTIEMLRYWANFSVPSRNPFRGGTDNGAIHAVFLDIVCGPQCSELGARCLDLWADARHFGELRPFELCVRAILGARQQFRIDPNTSGLKLHLDGDNGAGRVLLVTDFRQYWSRDGWLTGNQWSPRDFLLHGWQLRRMDQPTFARWHSPLTLSTPSLNDNFDLNCANAKKASLHWPFKESFMLSESEIDAKIGAIVKRRRRDDLKVLAPILA</sequence>
<evidence type="ECO:0000313" key="2">
    <source>
        <dbReference type="Proteomes" id="UP000887572"/>
    </source>
</evidence>
<name>A0A914HNA8_GLORO</name>
<dbReference type="PANTHER" id="PTHR31562">
    <property type="entry name" value="PROTEIN CBG18972"/>
    <property type="match status" value="1"/>
</dbReference>
<organism evidence="2 3">
    <name type="scientific">Globodera rostochiensis</name>
    <name type="common">Golden nematode worm</name>
    <name type="synonym">Heterodera rostochiensis</name>
    <dbReference type="NCBI Taxonomy" id="31243"/>
    <lineage>
        <taxon>Eukaryota</taxon>
        <taxon>Metazoa</taxon>
        <taxon>Ecdysozoa</taxon>
        <taxon>Nematoda</taxon>
        <taxon>Chromadorea</taxon>
        <taxon>Rhabditida</taxon>
        <taxon>Tylenchina</taxon>
        <taxon>Tylenchomorpha</taxon>
        <taxon>Tylenchoidea</taxon>
        <taxon>Heteroderidae</taxon>
        <taxon>Heteroderinae</taxon>
        <taxon>Globodera</taxon>
    </lineage>
</organism>
<proteinExistence type="predicted"/>
<protein>
    <submittedName>
        <fullName evidence="3">Uncharacterized protein</fullName>
    </submittedName>
</protein>
<dbReference type="Gene3D" id="3.90.550.10">
    <property type="entry name" value="Spore Coat Polysaccharide Biosynthesis Protein SpsA, Chain A"/>
    <property type="match status" value="1"/>
</dbReference>
<dbReference type="WBParaSite" id="Gr19_v10_g2177.t1">
    <property type="protein sequence ID" value="Gr19_v10_g2177.t1"/>
    <property type="gene ID" value="Gr19_v10_g2177"/>
</dbReference>
<reference evidence="3" key="1">
    <citation type="submission" date="2022-11" db="UniProtKB">
        <authorList>
            <consortium name="WormBaseParasite"/>
        </authorList>
    </citation>
    <scope>IDENTIFICATION</scope>
</reference>
<dbReference type="InterPro" id="IPR029044">
    <property type="entry name" value="Nucleotide-diphossugar_trans"/>
</dbReference>